<dbReference type="InterPro" id="IPR041650">
    <property type="entry name" value="HEPN_Swt1"/>
</dbReference>
<name>A0A2K9DBV2_9MICO</name>
<evidence type="ECO:0000256" key="1">
    <source>
        <dbReference type="SAM" id="MobiDB-lite"/>
    </source>
</evidence>
<dbReference type="InterPro" id="IPR021754">
    <property type="entry name" value="DUF3320"/>
</dbReference>
<dbReference type="Pfam" id="PF18731">
    <property type="entry name" value="HEPN_Swt1"/>
    <property type="match status" value="1"/>
</dbReference>
<dbReference type="Pfam" id="PF11784">
    <property type="entry name" value="DUF3320"/>
    <property type="match status" value="1"/>
</dbReference>
<keyword evidence="7" id="KW-0378">Hydrolase</keyword>
<protein>
    <submittedName>
        <fullName evidence="7">DNA helicase</fullName>
    </submittedName>
</protein>
<feature type="domain" description="Swt1-like HEPN" evidence="5">
    <location>
        <begin position="15"/>
        <end position="65"/>
    </location>
</feature>
<feature type="domain" description="DNA2/NAM7 helicase-like C-terminal" evidence="4">
    <location>
        <begin position="1503"/>
        <end position="1705"/>
    </location>
</feature>
<evidence type="ECO:0000313" key="7">
    <source>
        <dbReference type="EMBL" id="AUG31045.1"/>
    </source>
</evidence>
<feature type="domain" description="Restriction endonuclease type II-like" evidence="6">
    <location>
        <begin position="1753"/>
        <end position="1849"/>
    </location>
</feature>
<evidence type="ECO:0000259" key="6">
    <source>
        <dbReference type="Pfam" id="PF18741"/>
    </source>
</evidence>
<dbReference type="InterPro" id="IPR025103">
    <property type="entry name" value="DUF4011"/>
</dbReference>
<dbReference type="InterPro" id="IPR041679">
    <property type="entry name" value="DNA2/NAM7-like_C"/>
</dbReference>
<dbReference type="InterPro" id="IPR049468">
    <property type="entry name" value="Restrct_endonuc-II-like_dom"/>
</dbReference>
<dbReference type="Pfam" id="PF13086">
    <property type="entry name" value="AAA_11"/>
    <property type="match status" value="1"/>
</dbReference>
<dbReference type="CDD" id="cd18808">
    <property type="entry name" value="SF1_C_Upf1"/>
    <property type="match status" value="1"/>
</dbReference>
<reference evidence="7 8" key="1">
    <citation type="submission" date="2017-12" db="EMBL/GenBank/DDBJ databases">
        <title>Isolation and characterization of estrogens degradatiion strain Microbacterium hominis SJTG1.</title>
        <authorList>
            <person name="Xiong W."/>
            <person name="Yin C."/>
            <person name="Zheng D."/>
            <person name="Liang R."/>
        </authorList>
    </citation>
    <scope>NUCLEOTIDE SEQUENCE [LARGE SCALE GENOMIC DNA]</scope>
    <source>
        <strain evidence="7 8">SJTG1</strain>
    </source>
</reference>
<dbReference type="Proteomes" id="UP000233276">
    <property type="component" value="Chromosome"/>
</dbReference>
<proteinExistence type="predicted"/>
<feature type="domain" description="DUF3320" evidence="2">
    <location>
        <begin position="1941"/>
        <end position="1985"/>
    </location>
</feature>
<dbReference type="Pfam" id="PF13195">
    <property type="entry name" value="DUF4011"/>
    <property type="match status" value="1"/>
</dbReference>
<dbReference type="InterPro" id="IPR027417">
    <property type="entry name" value="P-loop_NTPase"/>
</dbReference>
<evidence type="ECO:0000259" key="5">
    <source>
        <dbReference type="Pfam" id="PF18731"/>
    </source>
</evidence>
<dbReference type="EMBL" id="CP025299">
    <property type="protein sequence ID" value="AUG31045.1"/>
    <property type="molecule type" value="Genomic_DNA"/>
</dbReference>
<evidence type="ECO:0000259" key="2">
    <source>
        <dbReference type="Pfam" id="PF11784"/>
    </source>
</evidence>
<dbReference type="Gene3D" id="3.10.620.30">
    <property type="match status" value="1"/>
</dbReference>
<dbReference type="InterPro" id="IPR045055">
    <property type="entry name" value="DNA2/NAM7-like"/>
</dbReference>
<dbReference type="KEGG" id="mhos:CXR34_01780"/>
<sequence>MILRAFTESFGSFGYPFADSLSRRGRSLASELRDVRNRWAHNEDFSTAEAYRALDSAEMLLRDVGAEQQADEAHRRKAPVLAALAAASDIPASSSSTEPVTVAPVDSRSEPPAAASTADESDPTVSLLPQMSAAAAELEGKARIHVHSLPDLSYAQALSAIPVVSEVTVDYRGPELRAASIEIDAICALGPLGDPKVVLADLDGRAPSVLRGVDLTLDPSRMLSVENPMPGSIRVTLRDAAGVPVARHESPVAVLAGNQWRANPLQLGIELLAAFVQPNSPAIAPLLVEASDRLQQTTGSPALDGYQQGSRERVDSIVGAIYESMRARDIRYSAPPASWGLDGQKVRTPAEVLDGRIGTCLDTTVTLAAALEEAGINSTLWLLDGHIFLGYWRDDASLDGPAQMDAAEAVNYVGLGQIEVVETTFLTGGASSRPFADARRHHHTETLARDTSLILGITDIMQSRLSRIYPLPSRTVTESGEVKIVEYAVRQGPAALHYAPSEQAIAGGSLRDVPARVGQWKNALLDLSLRNRLINYGEKAGYPLAVPQPSIAAFEDMVNQGTSISLVPSDRIPTVDGTRGIRYGQELSEAMRAAQLAERKQVYVGVTEAAYATRLRALAYKARTIREETGANNLYLAFGMLRWRSGDRDLRSPLVLVPVSLEAAGAGRTFRITLDESGESTPNYCLLEKLRLSFGLDIPGLANPARDESGIDLAAAFSATRRALAAAQLPFTVDDTVDLAILQFAKYRLWKDLDDNWGELAKNPLVNHLIYTPTAEFSDPAPGPRNVDLDALNNAVPVAADSSQLEAVAEAEAGRTFVLEGPPGTGKSQTITNLLAHALAKGKRVLFVAEKRAALDVVKDRLDAVGIGPFALDLHDKGARPAAVRAQIRAAIDAIARPDEAALSANRATADSSRGALKRYAQRLHEPNTAGLSLYAARAQLLALADDAEPLEIPQALVASRAAGDFDRLRELMRTLPETADFAHPSRLHPWGFVPSSVQDSVAVHAAAREFDAALNAIPTEGETQTLLATASSPEHLEQWAVVANAPRFSVEALDAVHGRALTGEIGAIQALLESTGGARGWFSAVGPEVLLSDVHEVYRAAVAADASGFFGRRKRQRAALAGFGSALRVDPRTYPARDVTPLVAEVVGAAEEIGSLRAQLISLPLPLVSATWTPYSEEGTDSVKTSLAWAVWLGDALSGGGADFKVGLRRNYAASSPAPDLAGALTRLAAAWRGLAAAIGDIDRRDGVSGALAAWAPPGELFAVWRSTSGGRNLATSEPVTLDRWLAFLQHLEPLLGFGMSRAHNSLLTGAVPADLAYLALERGIADASIREREESQAMVSFDVAAHNRAITRFTTSAASIRAELPRAIPAEILAQRRIDPAFDGGMMGELKRQLGRQRGGMAVRTLFEHYGDLITQIAPCVLMSPESVARFFPARAAMFDIVVFDEASQIRVADAVGAMGRAGSVVVVGDSKQMPPSSFAEVSSDIESDPSSFADQVLDEESILTECVQARVSRKWLSWHYRSQDEALISFSNQAYYDSRLSSFPAPWPHAGDNARADHGISLVRVDGRFNRSGRGKDLRTNAAEAGAIVREVTRRFEMSVESTPSVGIITFNSQQRTYIEALLRESPNERIAQALDERDGLFVKNLENVQGDERDTILFSVAFSANDRGVVPLNFGPLSRAGGERRLNVAITRARRQVVLFASFDPSDLRAEETSSVGIKHLRAYLEMAASGVESSDGMSRERLVDRHRDEIAAALRSRGFAVRTDIGLSDFRVDISIADAAEPALPLVAVLLDGESWRARRTVADRDGLPVDVLKGLMGWPAVERVWLPEWMQQREETIDRLGAAVEAAKAGVEAAEPVAAEATGVATLPVSSEDDAELGIRDVADIGVGAAPEVPAPVRSAPAPTSGVASAELRHPRVRQFTPWTPSRSGSIETLDDLPDRRAVDQVRTVITKIVESEGPIHRERLARLAAESFGLSRVAPARMDAILRCLSSDHVRAADKSCAWPSGIEPDRWRDVRVSSPGDGRPLEHVPLDEIANAMAVAAELGGGMAEGELKRQALNMFGGKRVTAGIDAILTAALTRAVKTGRIARDERGVFLAQG</sequence>
<feature type="domain" description="DNA2/NAM7 helicase helicase" evidence="3">
    <location>
        <begin position="801"/>
        <end position="885"/>
    </location>
</feature>
<feature type="region of interest" description="Disordered" evidence="1">
    <location>
        <begin position="92"/>
        <end position="124"/>
    </location>
</feature>
<keyword evidence="7" id="KW-0547">Nucleotide-binding</keyword>
<evidence type="ECO:0000313" key="8">
    <source>
        <dbReference type="Proteomes" id="UP000233276"/>
    </source>
</evidence>
<keyword evidence="7" id="KW-0347">Helicase</keyword>
<dbReference type="Gene3D" id="3.40.50.300">
    <property type="entry name" value="P-loop containing nucleotide triphosphate hydrolases"/>
    <property type="match status" value="3"/>
</dbReference>
<dbReference type="Pfam" id="PF18741">
    <property type="entry name" value="MTES_1575"/>
    <property type="match status" value="1"/>
</dbReference>
<evidence type="ECO:0000259" key="3">
    <source>
        <dbReference type="Pfam" id="PF13086"/>
    </source>
</evidence>
<accession>A0A2K9DBV2</accession>
<dbReference type="PANTHER" id="PTHR10887">
    <property type="entry name" value="DNA2/NAM7 HELICASE FAMILY"/>
    <property type="match status" value="1"/>
</dbReference>
<organism evidence="7 8">
    <name type="scientific">Microbacterium hominis</name>
    <dbReference type="NCBI Taxonomy" id="162426"/>
    <lineage>
        <taxon>Bacteria</taxon>
        <taxon>Bacillati</taxon>
        <taxon>Actinomycetota</taxon>
        <taxon>Actinomycetes</taxon>
        <taxon>Micrococcales</taxon>
        <taxon>Microbacteriaceae</taxon>
        <taxon>Microbacterium</taxon>
    </lineage>
</organism>
<dbReference type="Pfam" id="PF13087">
    <property type="entry name" value="AAA_12"/>
    <property type="match status" value="1"/>
</dbReference>
<dbReference type="GO" id="GO:0004386">
    <property type="term" value="F:helicase activity"/>
    <property type="evidence" value="ECO:0007669"/>
    <property type="project" value="UniProtKB-KW"/>
</dbReference>
<gene>
    <name evidence="7" type="ORF">CXR34_01780</name>
</gene>
<dbReference type="InterPro" id="IPR041677">
    <property type="entry name" value="DNA2/NAM7_AAA_11"/>
</dbReference>
<keyword evidence="7" id="KW-0067">ATP-binding</keyword>
<dbReference type="SUPFAM" id="SSF52540">
    <property type="entry name" value="P-loop containing nucleoside triphosphate hydrolases"/>
    <property type="match status" value="1"/>
</dbReference>
<evidence type="ECO:0000259" key="4">
    <source>
        <dbReference type="Pfam" id="PF13087"/>
    </source>
</evidence>
<dbReference type="InterPro" id="IPR047187">
    <property type="entry name" value="SF1_C_Upf1"/>
</dbReference>